<accession>A0A3G2T7L2</accession>
<proteinExistence type="predicted"/>
<protein>
    <submittedName>
        <fullName evidence="2">Uncharacterized protein</fullName>
    </submittedName>
</protein>
<gene>
    <name evidence="2" type="ORF">CDG68_11270</name>
    <name evidence="3" type="ORF">EXU28_04770</name>
</gene>
<reference evidence="2 4" key="1">
    <citation type="submission" date="2018-10" db="EMBL/GenBank/DDBJ databases">
        <title>The complete genome of Acinetobacter wuhouensis strain WCHAW010062.</title>
        <authorList>
            <person name="Hu Y."/>
            <person name="Long H."/>
            <person name="Feng Y."/>
            <person name="Zong Z."/>
        </authorList>
    </citation>
    <scope>NUCLEOTIDE SEQUENCE [LARGE SCALE GENOMIC DNA]</scope>
    <source>
        <strain evidence="2 4">WCHAW010062</strain>
    </source>
</reference>
<organism evidence="2 4">
    <name type="scientific">Acinetobacter wuhouensis</name>
    <dbReference type="NCBI Taxonomy" id="1879050"/>
    <lineage>
        <taxon>Bacteria</taxon>
        <taxon>Pseudomonadati</taxon>
        <taxon>Pseudomonadota</taxon>
        <taxon>Gammaproteobacteria</taxon>
        <taxon>Moraxellales</taxon>
        <taxon>Moraxellaceae</taxon>
        <taxon>Acinetobacter</taxon>
    </lineage>
</organism>
<feature type="region of interest" description="Disordered" evidence="1">
    <location>
        <begin position="82"/>
        <end position="103"/>
    </location>
</feature>
<dbReference type="EMBL" id="SGSQ01000005">
    <property type="protein sequence ID" value="RZG48119.1"/>
    <property type="molecule type" value="Genomic_DNA"/>
</dbReference>
<evidence type="ECO:0000256" key="1">
    <source>
        <dbReference type="SAM" id="MobiDB-lite"/>
    </source>
</evidence>
<dbReference type="AlphaFoldDB" id="A0A3G2T7L2"/>
<dbReference type="Proteomes" id="UP000279962">
    <property type="component" value="Chromosome"/>
</dbReference>
<sequence length="103" mass="11458">MATNKRDKTYNDVMQSKVGMSEFNLISSWGAPDKSYTFPNGSKMISYEASWDVGMGSAYCIQKLIIENEKVTKWGIEGDCLNQSTRTGDKLPSNTPIPKPTLN</sequence>
<feature type="compositionally biased region" description="Polar residues" evidence="1">
    <location>
        <begin position="82"/>
        <end position="94"/>
    </location>
</feature>
<evidence type="ECO:0000313" key="4">
    <source>
        <dbReference type="Proteomes" id="UP000279962"/>
    </source>
</evidence>
<name>A0A3G2T7L2_9GAMM</name>
<evidence type="ECO:0000313" key="3">
    <source>
        <dbReference type="EMBL" id="RZG48119.1"/>
    </source>
</evidence>
<dbReference type="Proteomes" id="UP000293863">
    <property type="component" value="Unassembled WGS sequence"/>
</dbReference>
<keyword evidence="5" id="KW-1185">Reference proteome</keyword>
<reference evidence="3 5" key="2">
    <citation type="submission" date="2019-02" db="EMBL/GenBank/DDBJ databases">
        <title>The Batch Genome Submission of Acinetobacter spp. strains.</title>
        <authorList>
            <person name="Qin J."/>
            <person name="Hu Y."/>
            <person name="Ye H."/>
            <person name="Wei L."/>
            <person name="Feng Y."/>
            <person name="Zong Z."/>
        </authorList>
    </citation>
    <scope>NUCLEOTIDE SEQUENCE [LARGE SCALE GENOMIC DNA]</scope>
    <source>
        <strain evidence="3 5">WCHAW060049</strain>
    </source>
</reference>
<dbReference type="EMBL" id="CP033133">
    <property type="protein sequence ID" value="AYO56288.1"/>
    <property type="molecule type" value="Genomic_DNA"/>
</dbReference>
<evidence type="ECO:0000313" key="5">
    <source>
        <dbReference type="Proteomes" id="UP000293863"/>
    </source>
</evidence>
<evidence type="ECO:0000313" key="2">
    <source>
        <dbReference type="EMBL" id="AYO56288.1"/>
    </source>
</evidence>